<sequence>MELWGISSCPQLADYFGGGLSFRSQAAPRRKSQSSFLTHEKNSPQSRTKTQFPTQGKKHQFIEKIFSILLKKNVREIQEVELLLMHELDMSRSRVSVTRSVELARLHILGRNLLRFEPHDEILRCKYNPPGYGEPVPVPGLPAGPPGFPILGRFA</sequence>
<organism evidence="2 3">
    <name type="scientific">Platanthera guangdongensis</name>
    <dbReference type="NCBI Taxonomy" id="2320717"/>
    <lineage>
        <taxon>Eukaryota</taxon>
        <taxon>Viridiplantae</taxon>
        <taxon>Streptophyta</taxon>
        <taxon>Embryophyta</taxon>
        <taxon>Tracheophyta</taxon>
        <taxon>Spermatophyta</taxon>
        <taxon>Magnoliopsida</taxon>
        <taxon>Liliopsida</taxon>
        <taxon>Asparagales</taxon>
        <taxon>Orchidaceae</taxon>
        <taxon>Orchidoideae</taxon>
        <taxon>Orchideae</taxon>
        <taxon>Orchidinae</taxon>
        <taxon>Platanthera</taxon>
    </lineage>
</organism>
<evidence type="ECO:0000313" key="2">
    <source>
        <dbReference type="EMBL" id="KAK8940075.1"/>
    </source>
</evidence>
<keyword evidence="3" id="KW-1185">Reference proteome</keyword>
<evidence type="ECO:0000256" key="1">
    <source>
        <dbReference type="SAM" id="MobiDB-lite"/>
    </source>
</evidence>
<accession>A0ABR2LH69</accession>
<dbReference type="Proteomes" id="UP001412067">
    <property type="component" value="Unassembled WGS sequence"/>
</dbReference>
<proteinExistence type="predicted"/>
<gene>
    <name evidence="2" type="ORF">KSP40_PGU005472</name>
</gene>
<comment type="caution">
    <text evidence="2">The sequence shown here is derived from an EMBL/GenBank/DDBJ whole genome shotgun (WGS) entry which is preliminary data.</text>
</comment>
<feature type="compositionally biased region" description="Polar residues" evidence="1">
    <location>
        <begin position="33"/>
        <end position="54"/>
    </location>
</feature>
<name>A0ABR2LH69_9ASPA</name>
<dbReference type="EMBL" id="JBBWWR010000020">
    <property type="protein sequence ID" value="KAK8940075.1"/>
    <property type="molecule type" value="Genomic_DNA"/>
</dbReference>
<evidence type="ECO:0000313" key="3">
    <source>
        <dbReference type="Proteomes" id="UP001412067"/>
    </source>
</evidence>
<feature type="region of interest" description="Disordered" evidence="1">
    <location>
        <begin position="31"/>
        <end position="54"/>
    </location>
</feature>
<evidence type="ECO:0008006" key="4">
    <source>
        <dbReference type="Google" id="ProtNLM"/>
    </source>
</evidence>
<protein>
    <recommendedName>
        <fullName evidence="4">Ribosomal protein S4</fullName>
    </recommendedName>
</protein>
<reference evidence="2 3" key="1">
    <citation type="journal article" date="2022" name="Nat. Plants">
        <title>Genomes of leafy and leafless Platanthera orchids illuminate the evolution of mycoheterotrophy.</title>
        <authorList>
            <person name="Li M.H."/>
            <person name="Liu K.W."/>
            <person name="Li Z."/>
            <person name="Lu H.C."/>
            <person name="Ye Q.L."/>
            <person name="Zhang D."/>
            <person name="Wang J.Y."/>
            <person name="Li Y.F."/>
            <person name="Zhong Z.M."/>
            <person name="Liu X."/>
            <person name="Yu X."/>
            <person name="Liu D.K."/>
            <person name="Tu X.D."/>
            <person name="Liu B."/>
            <person name="Hao Y."/>
            <person name="Liao X.Y."/>
            <person name="Jiang Y.T."/>
            <person name="Sun W.H."/>
            <person name="Chen J."/>
            <person name="Chen Y.Q."/>
            <person name="Ai Y."/>
            <person name="Zhai J.W."/>
            <person name="Wu S.S."/>
            <person name="Zhou Z."/>
            <person name="Hsiao Y.Y."/>
            <person name="Wu W.L."/>
            <person name="Chen Y.Y."/>
            <person name="Lin Y.F."/>
            <person name="Hsu J.L."/>
            <person name="Li C.Y."/>
            <person name="Wang Z.W."/>
            <person name="Zhao X."/>
            <person name="Zhong W.Y."/>
            <person name="Ma X.K."/>
            <person name="Ma L."/>
            <person name="Huang J."/>
            <person name="Chen G.Z."/>
            <person name="Huang M.Z."/>
            <person name="Huang L."/>
            <person name="Peng D.H."/>
            <person name="Luo Y.B."/>
            <person name="Zou S.Q."/>
            <person name="Chen S.P."/>
            <person name="Lan S."/>
            <person name="Tsai W.C."/>
            <person name="Van de Peer Y."/>
            <person name="Liu Z.J."/>
        </authorList>
    </citation>
    <scope>NUCLEOTIDE SEQUENCE [LARGE SCALE GENOMIC DNA]</scope>
    <source>
        <strain evidence="2">Lor288</strain>
    </source>
</reference>